<dbReference type="Proteomes" id="UP001237642">
    <property type="component" value="Unassembled WGS sequence"/>
</dbReference>
<sequence>MARRGRRMYGKAENQWRCNNPTKIAPVWRPCLPSWEKEFTSKIGDIKWAEFAENKKSIFLYKNVLDWNDTACEEAFTAAKKRFWDHYRGYESEVLLPDPDMHIDKNIDWTSGPDGNKEDEDPMVSISEAEDDFSNSGVMDLPSLGIEQIVPTGWDVDDVPDTADLLTGLVVGLDDDSDDDNVLRDSMNISRELPALRKFRQLRYY</sequence>
<reference evidence="1" key="1">
    <citation type="submission" date="2023-02" db="EMBL/GenBank/DDBJ databases">
        <title>Genome of toxic invasive species Heracleum sosnowskyi carries increased number of genes despite the absence of recent whole-genome duplications.</title>
        <authorList>
            <person name="Schelkunov M."/>
            <person name="Shtratnikova V."/>
            <person name="Makarenko M."/>
            <person name="Klepikova A."/>
            <person name="Omelchenko D."/>
            <person name="Novikova G."/>
            <person name="Obukhova E."/>
            <person name="Bogdanov V."/>
            <person name="Penin A."/>
            <person name="Logacheva M."/>
        </authorList>
    </citation>
    <scope>NUCLEOTIDE SEQUENCE</scope>
    <source>
        <strain evidence="1">Hsosn_3</strain>
        <tissue evidence="1">Leaf</tissue>
    </source>
</reference>
<organism evidence="1 2">
    <name type="scientific">Heracleum sosnowskyi</name>
    <dbReference type="NCBI Taxonomy" id="360622"/>
    <lineage>
        <taxon>Eukaryota</taxon>
        <taxon>Viridiplantae</taxon>
        <taxon>Streptophyta</taxon>
        <taxon>Embryophyta</taxon>
        <taxon>Tracheophyta</taxon>
        <taxon>Spermatophyta</taxon>
        <taxon>Magnoliopsida</taxon>
        <taxon>eudicotyledons</taxon>
        <taxon>Gunneridae</taxon>
        <taxon>Pentapetalae</taxon>
        <taxon>asterids</taxon>
        <taxon>campanulids</taxon>
        <taxon>Apiales</taxon>
        <taxon>Apiaceae</taxon>
        <taxon>Apioideae</taxon>
        <taxon>apioid superclade</taxon>
        <taxon>Tordylieae</taxon>
        <taxon>Tordyliinae</taxon>
        <taxon>Heracleum</taxon>
    </lineage>
</organism>
<dbReference type="EMBL" id="JAUIZM010000009">
    <property type="protein sequence ID" value="KAK1364332.1"/>
    <property type="molecule type" value="Genomic_DNA"/>
</dbReference>
<accession>A0AAD8HDY1</accession>
<proteinExistence type="predicted"/>
<dbReference type="PANTHER" id="PTHR34567">
    <property type="entry name" value="FK506-BINDING-LIKE PROTEIN"/>
    <property type="match status" value="1"/>
</dbReference>
<keyword evidence="2" id="KW-1185">Reference proteome</keyword>
<protein>
    <submittedName>
        <fullName evidence="1">Uncharacterized protein</fullName>
    </submittedName>
</protein>
<dbReference type="PANTHER" id="PTHR34567:SF3">
    <property type="entry name" value="FK506-BINDING-LIKE PROTEIN"/>
    <property type="match status" value="1"/>
</dbReference>
<gene>
    <name evidence="1" type="ORF">POM88_039893</name>
</gene>
<evidence type="ECO:0000313" key="2">
    <source>
        <dbReference type="Proteomes" id="UP001237642"/>
    </source>
</evidence>
<dbReference type="AlphaFoldDB" id="A0AAD8HDY1"/>
<evidence type="ECO:0000313" key="1">
    <source>
        <dbReference type="EMBL" id="KAK1364332.1"/>
    </source>
</evidence>
<reference evidence="1" key="2">
    <citation type="submission" date="2023-05" db="EMBL/GenBank/DDBJ databases">
        <authorList>
            <person name="Schelkunov M.I."/>
        </authorList>
    </citation>
    <scope>NUCLEOTIDE SEQUENCE</scope>
    <source>
        <strain evidence="1">Hsosn_3</strain>
        <tissue evidence="1">Leaf</tissue>
    </source>
</reference>
<name>A0AAD8HDY1_9APIA</name>
<comment type="caution">
    <text evidence="1">The sequence shown here is derived from an EMBL/GenBank/DDBJ whole genome shotgun (WGS) entry which is preliminary data.</text>
</comment>